<evidence type="ECO:0000256" key="7">
    <source>
        <dbReference type="ARBA" id="ARBA00022927"/>
    </source>
</evidence>
<accession>A0ABD1YCN4</accession>
<dbReference type="GO" id="GO:0005789">
    <property type="term" value="C:endoplasmic reticulum membrane"/>
    <property type="evidence" value="ECO:0007669"/>
    <property type="project" value="UniProtKB-SubCell"/>
</dbReference>
<dbReference type="PANTHER" id="PTHR12443:SF9">
    <property type="entry name" value="TRANSLOCATION PROTEIN SEC62"/>
    <property type="match status" value="1"/>
</dbReference>
<feature type="compositionally biased region" description="Basic and acidic residues" evidence="11">
    <location>
        <begin position="1"/>
        <end position="11"/>
    </location>
</feature>
<gene>
    <name evidence="13" type="ORF">R1flu_013202</name>
</gene>
<evidence type="ECO:0000256" key="3">
    <source>
        <dbReference type="ARBA" id="ARBA00021257"/>
    </source>
</evidence>
<evidence type="ECO:0000313" key="13">
    <source>
        <dbReference type="EMBL" id="KAL2628516.1"/>
    </source>
</evidence>
<reference evidence="13 14" key="1">
    <citation type="submission" date="2024-09" db="EMBL/GenBank/DDBJ databases">
        <title>Chromosome-scale assembly of Riccia fluitans.</title>
        <authorList>
            <person name="Paukszto L."/>
            <person name="Sawicki J."/>
            <person name="Karawczyk K."/>
            <person name="Piernik-Szablinska J."/>
            <person name="Szczecinska M."/>
            <person name="Mazdziarz M."/>
        </authorList>
    </citation>
    <scope>NUCLEOTIDE SEQUENCE [LARGE SCALE GENOMIC DNA]</scope>
    <source>
        <strain evidence="13">Rf_01</strain>
        <tissue evidence="13">Aerial parts of the thallus</tissue>
    </source>
</reference>
<keyword evidence="5 12" id="KW-0812">Transmembrane</keyword>
<feature type="transmembrane region" description="Helical" evidence="12">
    <location>
        <begin position="176"/>
        <end position="206"/>
    </location>
</feature>
<evidence type="ECO:0000256" key="5">
    <source>
        <dbReference type="ARBA" id="ARBA00022692"/>
    </source>
</evidence>
<keyword evidence="10 12" id="KW-0472">Membrane</keyword>
<keyword evidence="4" id="KW-0813">Transport</keyword>
<feature type="region of interest" description="Disordered" evidence="11">
    <location>
        <begin position="1"/>
        <end position="22"/>
    </location>
</feature>
<evidence type="ECO:0000256" key="12">
    <source>
        <dbReference type="SAM" id="Phobius"/>
    </source>
</evidence>
<dbReference type="AlphaFoldDB" id="A0ABD1YCN4"/>
<comment type="subcellular location">
    <subcellularLocation>
        <location evidence="1">Endoplasmic reticulum membrane</location>
        <topology evidence="1">Multi-pass membrane protein</topology>
    </subcellularLocation>
</comment>
<feature type="region of interest" description="Disordered" evidence="11">
    <location>
        <begin position="335"/>
        <end position="372"/>
    </location>
</feature>
<dbReference type="EMBL" id="JBHFFA010000004">
    <property type="protein sequence ID" value="KAL2628516.1"/>
    <property type="molecule type" value="Genomic_DNA"/>
</dbReference>
<dbReference type="InterPro" id="IPR004728">
    <property type="entry name" value="Sec62"/>
</dbReference>
<proteinExistence type="inferred from homology"/>
<feature type="compositionally biased region" description="Basic and acidic residues" evidence="11">
    <location>
        <begin position="360"/>
        <end position="372"/>
    </location>
</feature>
<evidence type="ECO:0000256" key="6">
    <source>
        <dbReference type="ARBA" id="ARBA00022824"/>
    </source>
</evidence>
<keyword evidence="9" id="KW-0811">Translocation</keyword>
<protein>
    <recommendedName>
        <fullName evidence="3">Translocation protein SEC62</fullName>
    </recommendedName>
</protein>
<evidence type="ECO:0000256" key="2">
    <source>
        <dbReference type="ARBA" id="ARBA00010604"/>
    </source>
</evidence>
<comment type="similarity">
    <text evidence="2">Belongs to the SEC62 family.</text>
</comment>
<evidence type="ECO:0000256" key="11">
    <source>
        <dbReference type="SAM" id="MobiDB-lite"/>
    </source>
</evidence>
<evidence type="ECO:0000256" key="10">
    <source>
        <dbReference type="ARBA" id="ARBA00023136"/>
    </source>
</evidence>
<dbReference type="Pfam" id="PF03839">
    <property type="entry name" value="Sec62"/>
    <property type="match status" value="1"/>
</dbReference>
<evidence type="ECO:0000313" key="14">
    <source>
        <dbReference type="Proteomes" id="UP001605036"/>
    </source>
</evidence>
<dbReference type="GO" id="GO:0015031">
    <property type="term" value="P:protein transport"/>
    <property type="evidence" value="ECO:0007669"/>
    <property type="project" value="UniProtKB-KW"/>
</dbReference>
<keyword evidence="6" id="KW-0256">Endoplasmic reticulum</keyword>
<name>A0ABD1YCN4_9MARC</name>
<keyword evidence="7" id="KW-0653">Protein transport</keyword>
<organism evidence="13 14">
    <name type="scientific">Riccia fluitans</name>
    <dbReference type="NCBI Taxonomy" id="41844"/>
    <lineage>
        <taxon>Eukaryota</taxon>
        <taxon>Viridiplantae</taxon>
        <taxon>Streptophyta</taxon>
        <taxon>Embryophyta</taxon>
        <taxon>Marchantiophyta</taxon>
        <taxon>Marchantiopsida</taxon>
        <taxon>Marchantiidae</taxon>
        <taxon>Marchantiales</taxon>
        <taxon>Ricciaceae</taxon>
        <taxon>Riccia</taxon>
    </lineage>
</organism>
<keyword evidence="8 12" id="KW-1133">Transmembrane helix</keyword>
<sequence>MARKKPGDRAAEGVSGNTKTAAKEVDSVKSFADKLREHKEFESRWAVLLEARVEYFRGKDLVELLNKFPELKNTLKDERPADDTAEAIGNLLLKRKLVLRCARVVRTVRPGKKKLSKWPARIELSPDQVFSEDDAFFAWTYERRRPLWQTILSFSVPIVTLACCLFPIFPHWCKLAVFYFCLAFLALIFGVLFARWAVFYIMWIMLGKRVWFFPNMLAEEATFSELFKFWPEKSKDDETAPKRTTRLAFALLTAASLWVVFHHAPDEAARARYHKKVSNIIDEVLVWKPNLAALTGNSAQESVILNETAGNDSGTADIASGEAVEPELHELLKDSDGLQEKSIENSSLQEVTGVPGEVEDPAKPGKEHDTDL</sequence>
<evidence type="ECO:0000256" key="8">
    <source>
        <dbReference type="ARBA" id="ARBA00022989"/>
    </source>
</evidence>
<keyword evidence="14" id="KW-1185">Reference proteome</keyword>
<dbReference type="PANTHER" id="PTHR12443">
    <property type="entry name" value="TRANSLOCATION PROTEIN SEC62"/>
    <property type="match status" value="1"/>
</dbReference>
<evidence type="ECO:0000256" key="9">
    <source>
        <dbReference type="ARBA" id="ARBA00023010"/>
    </source>
</evidence>
<evidence type="ECO:0000256" key="1">
    <source>
        <dbReference type="ARBA" id="ARBA00004477"/>
    </source>
</evidence>
<feature type="transmembrane region" description="Helical" evidence="12">
    <location>
        <begin position="151"/>
        <end position="170"/>
    </location>
</feature>
<dbReference type="Proteomes" id="UP001605036">
    <property type="component" value="Unassembled WGS sequence"/>
</dbReference>
<comment type="caution">
    <text evidence="13">The sequence shown here is derived from an EMBL/GenBank/DDBJ whole genome shotgun (WGS) entry which is preliminary data.</text>
</comment>
<evidence type="ECO:0000256" key="4">
    <source>
        <dbReference type="ARBA" id="ARBA00022448"/>
    </source>
</evidence>